<organism evidence="1 2">
    <name type="scientific">Chlorogloeopsis fritschii PCC 6912</name>
    <dbReference type="NCBI Taxonomy" id="211165"/>
    <lineage>
        <taxon>Bacteria</taxon>
        <taxon>Bacillati</taxon>
        <taxon>Cyanobacteriota</taxon>
        <taxon>Cyanophyceae</taxon>
        <taxon>Nostocales</taxon>
        <taxon>Chlorogloeopsidaceae</taxon>
        <taxon>Chlorogloeopsis</taxon>
    </lineage>
</organism>
<dbReference type="AlphaFoldDB" id="A0A3S1A1U6"/>
<sequence>MVKNADAIIPYVPYAWQETFKNNLNTFDLEIRLTAYSRLILYNLFLHDALARLYPKLRTRFSL</sequence>
<evidence type="ECO:0000313" key="2">
    <source>
        <dbReference type="Proteomes" id="UP000268857"/>
    </source>
</evidence>
<keyword evidence="2" id="KW-1185">Reference proteome</keyword>
<gene>
    <name evidence="1" type="ORF">PCC6912_19030</name>
</gene>
<accession>A0A3S1A1U6</accession>
<protein>
    <submittedName>
        <fullName evidence="1">Uncharacterized protein</fullName>
    </submittedName>
</protein>
<proteinExistence type="predicted"/>
<dbReference type="EMBL" id="RSCJ01000006">
    <property type="protein sequence ID" value="RUR83660.1"/>
    <property type="molecule type" value="Genomic_DNA"/>
</dbReference>
<dbReference type="Proteomes" id="UP000268857">
    <property type="component" value="Unassembled WGS sequence"/>
</dbReference>
<reference evidence="1 2" key="1">
    <citation type="journal article" date="2019" name="Genome Biol. Evol.">
        <title>Day and night: Metabolic profiles and evolutionary relationships of six axenic non-marine cyanobacteria.</title>
        <authorList>
            <person name="Will S.E."/>
            <person name="Henke P."/>
            <person name="Boedeker C."/>
            <person name="Huang S."/>
            <person name="Brinkmann H."/>
            <person name="Rohde M."/>
            <person name="Jarek M."/>
            <person name="Friedl T."/>
            <person name="Seufert S."/>
            <person name="Schumacher M."/>
            <person name="Overmann J."/>
            <person name="Neumann-Schaal M."/>
            <person name="Petersen J."/>
        </authorList>
    </citation>
    <scope>NUCLEOTIDE SEQUENCE [LARGE SCALE GENOMIC DNA]</scope>
    <source>
        <strain evidence="1 2">PCC 6912</strain>
    </source>
</reference>
<comment type="caution">
    <text evidence="1">The sequence shown here is derived from an EMBL/GenBank/DDBJ whole genome shotgun (WGS) entry which is preliminary data.</text>
</comment>
<name>A0A3S1A1U6_CHLFR</name>
<evidence type="ECO:0000313" key="1">
    <source>
        <dbReference type="EMBL" id="RUR83660.1"/>
    </source>
</evidence>